<reference evidence="3 4" key="1">
    <citation type="submission" date="2014-07" db="EMBL/GenBank/DDBJ databases">
        <authorList>
            <person name="Lee K."/>
            <person name="Lim J.Y."/>
            <person name="Hwang I."/>
        </authorList>
    </citation>
    <scope>NUCLEOTIDE SEQUENCE [LARGE SCALE GENOMIC DNA]</scope>
    <source>
        <strain evidence="3 4">KL28</strain>
    </source>
</reference>
<dbReference type="Pfam" id="PF04773">
    <property type="entry name" value="FecR"/>
    <property type="match status" value="1"/>
</dbReference>
<dbReference type="KEGG" id="palk:PSAKL28_20580"/>
<dbReference type="PANTHER" id="PTHR30273">
    <property type="entry name" value="PERIPLASMIC SIGNAL SENSOR AND SIGMA FACTOR ACTIVATOR FECR-RELATED"/>
    <property type="match status" value="1"/>
</dbReference>
<dbReference type="Pfam" id="PF16220">
    <property type="entry name" value="DUF4880"/>
    <property type="match status" value="1"/>
</dbReference>
<dbReference type="eggNOG" id="COG3712">
    <property type="taxonomic scope" value="Bacteria"/>
</dbReference>
<feature type="domain" description="FecR N-terminal" evidence="2">
    <location>
        <begin position="13"/>
        <end position="51"/>
    </location>
</feature>
<dbReference type="InterPro" id="IPR006860">
    <property type="entry name" value="FecR"/>
</dbReference>
<dbReference type="InterPro" id="IPR032623">
    <property type="entry name" value="FecR_N"/>
</dbReference>
<dbReference type="HOGENOM" id="CLU_050192_0_0_6"/>
<sequence length="325" mass="35969">MKQPRLDPAAEGAIDWMVRLSAGNTDAVLQAQFDLWLASDPAHAQAWKRLQERLSGACQTVRSLDRRAPGQAGEARRVLLQPTTSRRDLLRSIAALGVLGGGLWLGSRSQMGEALLADMRTGRGERRSFTLADGSRLSLNADSAVDLQFDAQQRLLILRQGSLLIQVAADPARPLHVRSAQGDVRALGTRFLVSQEAHATRVVVLEHSVRARLPDGAELDIHEGRAALLHSQRIEALSDDQRHRADWLNGRLNVLDDSLQAVVEALRPYYRGFVRIEPEVRGLRVQGVFPLDEPQRAFAALAETLPVRVEHYSPWLTLIRAKNPS</sequence>
<evidence type="ECO:0000313" key="3">
    <source>
        <dbReference type="EMBL" id="AIL61279.1"/>
    </source>
</evidence>
<dbReference type="AlphaFoldDB" id="A0A077FBS0"/>
<dbReference type="PIRSF" id="PIRSF018266">
    <property type="entry name" value="FecR"/>
    <property type="match status" value="1"/>
</dbReference>
<accession>A0A077FBS0</accession>
<dbReference type="InterPro" id="IPR012373">
    <property type="entry name" value="Ferrdict_sens_TM"/>
</dbReference>
<protein>
    <submittedName>
        <fullName evidence="3">Anti-FecI sigma factor FecR</fullName>
    </submittedName>
</protein>
<dbReference type="RefSeq" id="WP_038609837.1">
    <property type="nucleotide sequence ID" value="NZ_CP009048.1"/>
</dbReference>
<feature type="domain" description="FecR protein" evidence="1">
    <location>
        <begin position="118"/>
        <end position="209"/>
    </location>
</feature>
<name>A0A077FBS0_9PSED</name>
<evidence type="ECO:0000313" key="4">
    <source>
        <dbReference type="Proteomes" id="UP000028931"/>
    </source>
</evidence>
<dbReference type="OrthoDB" id="1099576at2"/>
<dbReference type="EMBL" id="CP009048">
    <property type="protein sequence ID" value="AIL61279.1"/>
    <property type="molecule type" value="Genomic_DNA"/>
</dbReference>
<dbReference type="PANTHER" id="PTHR30273:SF2">
    <property type="entry name" value="PROTEIN FECR"/>
    <property type="match status" value="1"/>
</dbReference>
<proteinExistence type="predicted"/>
<evidence type="ECO:0000259" key="1">
    <source>
        <dbReference type="Pfam" id="PF04773"/>
    </source>
</evidence>
<dbReference type="GO" id="GO:0016989">
    <property type="term" value="F:sigma factor antagonist activity"/>
    <property type="evidence" value="ECO:0007669"/>
    <property type="project" value="TreeGrafter"/>
</dbReference>
<dbReference type="Gene3D" id="2.60.120.1440">
    <property type="match status" value="1"/>
</dbReference>
<gene>
    <name evidence="3" type="ORF">PSAKL28_20580</name>
</gene>
<dbReference type="Proteomes" id="UP000028931">
    <property type="component" value="Chromosome"/>
</dbReference>
<organism evidence="3 4">
    <name type="scientific">Pseudomonas alkylphenolica</name>
    <dbReference type="NCBI Taxonomy" id="237609"/>
    <lineage>
        <taxon>Bacteria</taxon>
        <taxon>Pseudomonadati</taxon>
        <taxon>Pseudomonadota</taxon>
        <taxon>Gammaproteobacteria</taxon>
        <taxon>Pseudomonadales</taxon>
        <taxon>Pseudomonadaceae</taxon>
        <taxon>Pseudomonas</taxon>
    </lineage>
</organism>
<evidence type="ECO:0000259" key="2">
    <source>
        <dbReference type="Pfam" id="PF16220"/>
    </source>
</evidence>